<proteinExistence type="predicted"/>
<comment type="caution">
    <text evidence="1">The sequence shown here is derived from an EMBL/GenBank/DDBJ whole genome shotgun (WGS) entry which is preliminary data.</text>
</comment>
<dbReference type="Proteomes" id="UP000886595">
    <property type="component" value="Unassembled WGS sequence"/>
</dbReference>
<dbReference type="OrthoDB" id="1085421at2759"/>
<evidence type="ECO:0000313" key="1">
    <source>
        <dbReference type="EMBL" id="KAG2300928.1"/>
    </source>
</evidence>
<dbReference type="AlphaFoldDB" id="A0A8X7S745"/>
<gene>
    <name evidence="1" type="ORF">Bca52824_037400</name>
</gene>
<sequence>MDESAIKGVEGLELNGSDAAIRKSSISRIAAEGYDTSQLPPREGVEEALRKHFASRGIKLIHASAPEVDYRGTILCRFALIYVNEEDGEKALKLDGSDMGAMAEPNQSFTRGS</sequence>
<name>A0A8X7S745_BRACI</name>
<protein>
    <submittedName>
        <fullName evidence="1">Uncharacterized protein</fullName>
    </submittedName>
</protein>
<evidence type="ECO:0000313" key="2">
    <source>
        <dbReference type="Proteomes" id="UP000886595"/>
    </source>
</evidence>
<organism evidence="1 2">
    <name type="scientific">Brassica carinata</name>
    <name type="common">Ethiopian mustard</name>
    <name type="synonym">Abyssinian cabbage</name>
    <dbReference type="NCBI Taxonomy" id="52824"/>
    <lineage>
        <taxon>Eukaryota</taxon>
        <taxon>Viridiplantae</taxon>
        <taxon>Streptophyta</taxon>
        <taxon>Embryophyta</taxon>
        <taxon>Tracheophyta</taxon>
        <taxon>Spermatophyta</taxon>
        <taxon>Magnoliopsida</taxon>
        <taxon>eudicotyledons</taxon>
        <taxon>Gunneridae</taxon>
        <taxon>Pentapetalae</taxon>
        <taxon>rosids</taxon>
        <taxon>malvids</taxon>
        <taxon>Brassicales</taxon>
        <taxon>Brassicaceae</taxon>
        <taxon>Brassiceae</taxon>
        <taxon>Brassica</taxon>
    </lineage>
</organism>
<keyword evidence="2" id="KW-1185">Reference proteome</keyword>
<accession>A0A8X7S745</accession>
<reference evidence="1 2" key="1">
    <citation type="submission" date="2020-02" db="EMBL/GenBank/DDBJ databases">
        <authorList>
            <person name="Ma Q."/>
            <person name="Huang Y."/>
            <person name="Song X."/>
            <person name="Pei D."/>
        </authorList>
    </citation>
    <scope>NUCLEOTIDE SEQUENCE [LARGE SCALE GENOMIC DNA]</scope>
    <source>
        <strain evidence="1">Sxm20200214</strain>
        <tissue evidence="1">Leaf</tissue>
    </source>
</reference>
<dbReference type="EMBL" id="JAAMPC010000008">
    <property type="protein sequence ID" value="KAG2300928.1"/>
    <property type="molecule type" value="Genomic_DNA"/>
</dbReference>